<dbReference type="Proteomes" id="UP000630594">
    <property type="component" value="Unassembled WGS sequence"/>
</dbReference>
<dbReference type="InterPro" id="IPR001279">
    <property type="entry name" value="Metallo-B-lactamas"/>
</dbReference>
<dbReference type="SMART" id="SM00849">
    <property type="entry name" value="Lactamase_B"/>
    <property type="match status" value="1"/>
</dbReference>
<evidence type="ECO:0000259" key="1">
    <source>
        <dbReference type="SMART" id="SM00849"/>
    </source>
</evidence>
<evidence type="ECO:0000313" key="5">
    <source>
        <dbReference type="Proteomes" id="UP000630594"/>
    </source>
</evidence>
<dbReference type="InterPro" id="IPR036866">
    <property type="entry name" value="RibonucZ/Hydroxyglut_hydro"/>
</dbReference>
<protein>
    <submittedName>
        <fullName evidence="3">MBL fold metallo-hydrolase</fullName>
    </submittedName>
</protein>
<sequence length="287" mass="30293">MDSPFVEVADRVWVSRRPWLDANVTAIGGDDGLLLVDTHGSRSAGEDVAAGVRGLGAGPLLGVVNTHWHFDHTFGNGAVLAALGPVPVHAHETALAEFTAFAAEARTTRAVAGHPESEGYHEEVAATELHAPDHTFASVRVLDLGGRLVELVHPGRGHTGGDVVVNVADADVLVAGDLVEQSGAPCYGEDSWPLEWPLALDTVLGMLRPSAVVVPGHGAPVDREFVQDQRAAVGIVAETIRDLAARGVRQSDALAAAQWPYLPEGLVHAVARGYEHLPRSQKRLPLI</sequence>
<proteinExistence type="predicted"/>
<dbReference type="InterPro" id="IPR050855">
    <property type="entry name" value="NDM-1-like"/>
</dbReference>
<reference evidence="5" key="3">
    <citation type="journal article" date="2019" name="Int. J. Syst. Evol. Microbiol.">
        <title>The Global Catalogue of Microorganisms (GCM) 10K type strain sequencing project: providing services to taxonomists for standard genome sequencing and annotation.</title>
        <authorList>
            <consortium name="The Broad Institute Genomics Platform"/>
            <consortium name="The Broad Institute Genome Sequencing Center for Infectious Disease"/>
            <person name="Wu L."/>
            <person name="Ma J."/>
        </authorList>
    </citation>
    <scope>NUCLEOTIDE SEQUENCE [LARGE SCALE GENOMIC DNA]</scope>
    <source>
        <strain evidence="5">CCM 7403</strain>
    </source>
</reference>
<keyword evidence="5" id="KW-1185">Reference proteome</keyword>
<feature type="domain" description="Metallo-beta-lactamase" evidence="1">
    <location>
        <begin position="21"/>
        <end position="217"/>
    </location>
</feature>
<dbReference type="EMBL" id="BMCK01000005">
    <property type="protein sequence ID" value="GGD29730.1"/>
    <property type="molecule type" value="Genomic_DNA"/>
</dbReference>
<dbReference type="SUPFAM" id="SSF56281">
    <property type="entry name" value="Metallo-hydrolase/oxidoreductase"/>
    <property type="match status" value="1"/>
</dbReference>
<keyword evidence="3" id="KW-0378">Hydrolase</keyword>
<evidence type="ECO:0000313" key="4">
    <source>
        <dbReference type="Proteomes" id="UP000297025"/>
    </source>
</evidence>
<dbReference type="GO" id="GO:0016787">
    <property type="term" value="F:hydrolase activity"/>
    <property type="evidence" value="ECO:0007669"/>
    <property type="project" value="UniProtKB-KW"/>
</dbReference>
<dbReference type="KEGG" id="ndp:E2C04_11625"/>
<evidence type="ECO:0000313" key="3">
    <source>
        <dbReference type="EMBL" id="QCC77659.1"/>
    </source>
</evidence>
<gene>
    <name evidence="3" type="ORF">E2C04_11625</name>
    <name evidence="2" type="ORF">GCM10007231_31500</name>
</gene>
<evidence type="ECO:0000313" key="2">
    <source>
        <dbReference type="EMBL" id="GGD29730.1"/>
    </source>
</evidence>
<name>A0A4P7UFQ9_9ACTN</name>
<dbReference type="PANTHER" id="PTHR42951">
    <property type="entry name" value="METALLO-BETA-LACTAMASE DOMAIN-CONTAINING"/>
    <property type="match status" value="1"/>
</dbReference>
<dbReference type="Proteomes" id="UP000297025">
    <property type="component" value="Chromosome"/>
</dbReference>
<accession>A0A4P7UFQ9</accession>
<reference evidence="3 4" key="1">
    <citation type="journal article" date="2008" name="Int. J. Syst. Evol. Microbiol.">
        <title>Nocardioides daphniae sp. nov., isolated from Daphnia cucullata (Crustacea: Cladocera).</title>
        <authorList>
            <person name="Toth E.M."/>
            <person name="Keki Z."/>
            <person name="Homonnay Z.G."/>
            <person name="Borsodi A.K."/>
            <person name="Marialigeti K."/>
            <person name="Schumann P."/>
        </authorList>
    </citation>
    <scope>NUCLEOTIDE SEQUENCE [LARGE SCALE GENOMIC DNA]</scope>
    <source>
        <strain evidence="3 4">JCM 16608</strain>
    </source>
</reference>
<dbReference type="Gene3D" id="3.60.15.10">
    <property type="entry name" value="Ribonuclease Z/Hydroxyacylglutathione hydrolase-like"/>
    <property type="match status" value="1"/>
</dbReference>
<dbReference type="CDD" id="cd16282">
    <property type="entry name" value="metallo-hydrolase-like_MBL-fold"/>
    <property type="match status" value="1"/>
</dbReference>
<reference evidence="2" key="2">
    <citation type="journal article" date="2014" name="Int. J. Syst. Evol. Microbiol.">
        <title>Complete genome of a new Firmicutes species belonging to the dominant human colonic microbiota ('Ruminococcus bicirculans') reveals two chromosomes and a selective capacity to utilize plant glucans.</title>
        <authorList>
            <consortium name="NISC Comparative Sequencing Program"/>
            <person name="Wegmann U."/>
            <person name="Louis P."/>
            <person name="Goesmann A."/>
            <person name="Henrissat B."/>
            <person name="Duncan S.H."/>
            <person name="Flint H.J."/>
        </authorList>
    </citation>
    <scope>NUCLEOTIDE SEQUENCE</scope>
    <source>
        <strain evidence="2">CCM 7403</strain>
    </source>
</reference>
<dbReference type="RefSeq" id="WP_135832703.1">
    <property type="nucleotide sequence ID" value="NZ_BMCK01000005.1"/>
</dbReference>
<dbReference type="Pfam" id="PF00753">
    <property type="entry name" value="Lactamase_B"/>
    <property type="match status" value="1"/>
</dbReference>
<dbReference type="PANTHER" id="PTHR42951:SF4">
    <property type="entry name" value="ACYL-COENZYME A THIOESTERASE MBLAC2"/>
    <property type="match status" value="1"/>
</dbReference>
<dbReference type="EMBL" id="CP038462">
    <property type="protein sequence ID" value="QCC77659.1"/>
    <property type="molecule type" value="Genomic_DNA"/>
</dbReference>
<dbReference type="OrthoDB" id="2273115at2"/>
<dbReference type="AlphaFoldDB" id="A0A4P7UFQ9"/>
<reference evidence="2" key="5">
    <citation type="submission" date="2024-05" db="EMBL/GenBank/DDBJ databases">
        <authorList>
            <person name="Sun Q."/>
            <person name="Sedlacek I."/>
        </authorList>
    </citation>
    <scope>NUCLEOTIDE SEQUENCE</scope>
    <source>
        <strain evidence="2">CCM 7403</strain>
    </source>
</reference>
<reference evidence="3" key="4">
    <citation type="submission" date="2019-03" db="EMBL/GenBank/DDBJ databases">
        <authorList>
            <person name="Huang Y."/>
        </authorList>
    </citation>
    <scope>NUCLEOTIDE SEQUENCE</scope>
    <source>
        <strain evidence="3">JCM 16608</strain>
    </source>
</reference>
<organism evidence="3 4">
    <name type="scientific">Nocardioides daphniae</name>
    <dbReference type="NCBI Taxonomy" id="402297"/>
    <lineage>
        <taxon>Bacteria</taxon>
        <taxon>Bacillati</taxon>
        <taxon>Actinomycetota</taxon>
        <taxon>Actinomycetes</taxon>
        <taxon>Propionibacteriales</taxon>
        <taxon>Nocardioidaceae</taxon>
        <taxon>Nocardioides</taxon>
    </lineage>
</organism>